<reference evidence="4" key="1">
    <citation type="submission" date="2021-10" db="EMBL/GenBank/DDBJ databases">
        <title>De novo Genome Assembly of Clathrus columnatus (Basidiomycota, Fungi) Using Illumina and Nanopore Sequence Data.</title>
        <authorList>
            <person name="Ogiso-Tanaka E."/>
            <person name="Itagaki H."/>
            <person name="Hosoya T."/>
            <person name="Hosaka K."/>
        </authorList>
    </citation>
    <scope>NUCLEOTIDE SEQUENCE</scope>
    <source>
        <strain evidence="4">MO-923</strain>
    </source>
</reference>
<keyword evidence="2" id="KW-0862">Zinc</keyword>
<dbReference type="AlphaFoldDB" id="A0AAV5AAJ6"/>
<evidence type="ECO:0000256" key="1">
    <source>
        <dbReference type="ARBA" id="ARBA00022723"/>
    </source>
</evidence>
<accession>A0AAV5AAJ6</accession>
<proteinExistence type="predicted"/>
<dbReference type="InterPro" id="IPR001370">
    <property type="entry name" value="BIR_rpt"/>
</dbReference>
<evidence type="ECO:0000256" key="2">
    <source>
        <dbReference type="ARBA" id="ARBA00022833"/>
    </source>
</evidence>
<name>A0AAV5AAJ6_9AGAM</name>
<dbReference type="InterPro" id="IPR051190">
    <property type="entry name" value="Baculoviral_IAP"/>
</dbReference>
<dbReference type="SMART" id="SM00238">
    <property type="entry name" value="BIR"/>
    <property type="match status" value="2"/>
</dbReference>
<dbReference type="CDD" id="cd00022">
    <property type="entry name" value="BIR"/>
    <property type="match status" value="1"/>
</dbReference>
<evidence type="ECO:0000313" key="5">
    <source>
        <dbReference type="Proteomes" id="UP001050691"/>
    </source>
</evidence>
<keyword evidence="5" id="KW-1185">Reference proteome</keyword>
<feature type="compositionally biased region" description="Low complexity" evidence="3">
    <location>
        <begin position="317"/>
        <end position="326"/>
    </location>
</feature>
<evidence type="ECO:0008006" key="6">
    <source>
        <dbReference type="Google" id="ProtNLM"/>
    </source>
</evidence>
<evidence type="ECO:0000256" key="3">
    <source>
        <dbReference type="SAM" id="MobiDB-lite"/>
    </source>
</evidence>
<protein>
    <recommendedName>
        <fullName evidence="6">Inhibitor of apoptosis repeat-containing protein</fullName>
    </recommendedName>
</protein>
<feature type="compositionally biased region" description="Basic residues" evidence="3">
    <location>
        <begin position="287"/>
        <end position="301"/>
    </location>
</feature>
<dbReference type="Proteomes" id="UP001050691">
    <property type="component" value="Unassembled WGS sequence"/>
</dbReference>
<keyword evidence="1" id="KW-0479">Metal-binding</keyword>
<sequence length="473" mass="52867">MRSNGNTNPANNFVSFTERLKSFSKRSPKWPHSNSFAANPNSLAAAGFYFNPSDDNKDAVSCFICQKGLADWDPSDDPAAIHSNKYTFSPTRLPSSSVMEKARLETFAPGGKSWWPHDARNKGPSSKLMAQAGFIFTPASSSKKDDTCSCIYCGIELGGWQLDDDPMLTLFHCYFKPVVLLMLLTREEHRRRQEKNGTCPFFTIQDVPAKPQQTVNATNTLSRRNTASRSKSKHKPTPSIDETLQPEPETEPSVDNPLSKKRSLKSKSRETQPTVEMEDTVISPPPPKKKVTGAKAKVKSKAKSESRSKPLPLKNTSVDIPISSNPDPDPVPQLDPEVDIEPEPELEVEVEYEPEKPGPELGQELGIKQELEVEHEPEVEQEQVERKAGDNEILETIIELRPISESLPPTVSHLSISVPAAQTLTEAERAMTVEQWIRAEMERQYELLKTHGRSRIEAFKLQASETAKRIEQL</sequence>
<gene>
    <name evidence="4" type="ORF">Clacol_004729</name>
</gene>
<dbReference type="SUPFAM" id="SSF57924">
    <property type="entry name" value="Inhibitor of apoptosis (IAP) repeat"/>
    <property type="match status" value="2"/>
</dbReference>
<comment type="caution">
    <text evidence="4">The sequence shown here is derived from an EMBL/GenBank/DDBJ whole genome shotgun (WGS) entry which is preliminary data.</text>
</comment>
<dbReference type="PANTHER" id="PTHR46771:SF5">
    <property type="entry name" value="DETERIN"/>
    <property type="match status" value="1"/>
</dbReference>
<dbReference type="Gene3D" id="1.10.1170.10">
    <property type="entry name" value="Inhibitor Of Apoptosis Protein (2mihbC-IAP-1), Chain A"/>
    <property type="match status" value="2"/>
</dbReference>
<feature type="compositionally biased region" description="Polar residues" evidence="3">
    <location>
        <begin position="211"/>
        <end position="229"/>
    </location>
</feature>
<dbReference type="Pfam" id="PF00653">
    <property type="entry name" value="BIR"/>
    <property type="match status" value="2"/>
</dbReference>
<feature type="region of interest" description="Disordered" evidence="3">
    <location>
        <begin position="210"/>
        <end position="338"/>
    </location>
</feature>
<dbReference type="PANTHER" id="PTHR46771">
    <property type="entry name" value="DETERIN"/>
    <property type="match status" value="1"/>
</dbReference>
<organism evidence="4 5">
    <name type="scientific">Clathrus columnatus</name>
    <dbReference type="NCBI Taxonomy" id="1419009"/>
    <lineage>
        <taxon>Eukaryota</taxon>
        <taxon>Fungi</taxon>
        <taxon>Dikarya</taxon>
        <taxon>Basidiomycota</taxon>
        <taxon>Agaricomycotina</taxon>
        <taxon>Agaricomycetes</taxon>
        <taxon>Phallomycetidae</taxon>
        <taxon>Phallales</taxon>
        <taxon>Clathraceae</taxon>
        <taxon>Clathrus</taxon>
    </lineage>
</organism>
<evidence type="ECO:0000313" key="4">
    <source>
        <dbReference type="EMBL" id="GJJ10503.1"/>
    </source>
</evidence>
<dbReference type="EMBL" id="BPWL01000005">
    <property type="protein sequence ID" value="GJJ10503.1"/>
    <property type="molecule type" value="Genomic_DNA"/>
</dbReference>
<dbReference type="PROSITE" id="PS50143">
    <property type="entry name" value="BIR_REPEAT_2"/>
    <property type="match status" value="2"/>
</dbReference>
<dbReference type="GO" id="GO:0046872">
    <property type="term" value="F:metal ion binding"/>
    <property type="evidence" value="ECO:0007669"/>
    <property type="project" value="UniProtKB-KW"/>
</dbReference>